<evidence type="ECO:0000259" key="2">
    <source>
        <dbReference type="PROSITE" id="PS50405"/>
    </source>
</evidence>
<dbReference type="Proteomes" id="UP000587415">
    <property type="component" value="Unassembled WGS sequence"/>
</dbReference>
<keyword evidence="3" id="KW-0808">Transferase</keyword>
<dbReference type="PANTHER" id="PTHR42673">
    <property type="entry name" value="MALEYLACETOACETATE ISOMERASE"/>
    <property type="match status" value="1"/>
</dbReference>
<dbReference type="PROSITE" id="PS50405">
    <property type="entry name" value="GST_CTER"/>
    <property type="match status" value="1"/>
</dbReference>
<dbReference type="InterPro" id="IPR036249">
    <property type="entry name" value="Thioredoxin-like_sf"/>
</dbReference>
<dbReference type="InterPro" id="IPR036282">
    <property type="entry name" value="Glutathione-S-Trfase_C_sf"/>
</dbReference>
<evidence type="ECO:0000259" key="1">
    <source>
        <dbReference type="PROSITE" id="PS50404"/>
    </source>
</evidence>
<dbReference type="SFLD" id="SFLDG00358">
    <property type="entry name" value="Main_(cytGST)"/>
    <property type="match status" value="1"/>
</dbReference>
<dbReference type="Gene3D" id="1.20.1050.10">
    <property type="match status" value="1"/>
</dbReference>
<dbReference type="GO" id="GO:0006559">
    <property type="term" value="P:L-phenylalanine catabolic process"/>
    <property type="evidence" value="ECO:0007669"/>
    <property type="project" value="TreeGrafter"/>
</dbReference>
<dbReference type="RefSeq" id="WP_168046857.1">
    <property type="nucleotide sequence ID" value="NZ_JAATJM010000001.1"/>
</dbReference>
<dbReference type="InterPro" id="IPR010987">
    <property type="entry name" value="Glutathione-S-Trfase_C-like"/>
</dbReference>
<reference evidence="3 4" key="1">
    <citation type="submission" date="2020-03" db="EMBL/GenBank/DDBJ databases">
        <title>Genomic Encyclopedia of Type Strains, Phase IV (KMG-IV): sequencing the most valuable type-strain genomes for metagenomic binning, comparative biology and taxonomic classification.</title>
        <authorList>
            <person name="Goeker M."/>
        </authorList>
    </citation>
    <scope>NUCLEOTIDE SEQUENCE [LARGE SCALE GENOMIC DNA]</scope>
    <source>
        <strain evidence="3 4">DSM 4736</strain>
    </source>
</reference>
<dbReference type="EMBL" id="JAATJM010000001">
    <property type="protein sequence ID" value="NJC41612.1"/>
    <property type="molecule type" value="Genomic_DNA"/>
</dbReference>
<dbReference type="GO" id="GO:0016034">
    <property type="term" value="F:maleylacetoacetate isomerase activity"/>
    <property type="evidence" value="ECO:0007669"/>
    <property type="project" value="TreeGrafter"/>
</dbReference>
<dbReference type="SUPFAM" id="SSF47616">
    <property type="entry name" value="GST C-terminal domain-like"/>
    <property type="match status" value="1"/>
</dbReference>
<dbReference type="CDD" id="cd00570">
    <property type="entry name" value="GST_N_family"/>
    <property type="match status" value="1"/>
</dbReference>
<sequence>MEPVTIVGNPVSPYVRKVLAACALKGVEVQLDPIVGLMGNDDFGRISPLRRIPVWVEGEVTLCDSSVIVQYIEETRPGPSLWPADPVERAKARWLEEFADTRLFDVLGWRLFFEIAVKPRFFGSEIDQAKVEHARDVELPVILDYLEGVTPESGFLFGDLSMADLSVAPAFVNAGAVQVNVDPTRWPKLAAWLERVEAETPLGPLNKLARALMRTPAHAHRDRLPEFGFVAASRSWGGGEVRRGPMTPQ</sequence>
<dbReference type="CDD" id="cd00299">
    <property type="entry name" value="GST_C_family"/>
    <property type="match status" value="1"/>
</dbReference>
<dbReference type="Pfam" id="PF13417">
    <property type="entry name" value="GST_N_3"/>
    <property type="match status" value="1"/>
</dbReference>
<dbReference type="Pfam" id="PF13410">
    <property type="entry name" value="GST_C_2"/>
    <property type="match status" value="1"/>
</dbReference>
<accession>A0A7X5YL24</accession>
<dbReference type="SFLD" id="SFLDS00019">
    <property type="entry name" value="Glutathione_Transferase_(cytos"/>
    <property type="match status" value="1"/>
</dbReference>
<dbReference type="Gene3D" id="3.40.30.10">
    <property type="entry name" value="Glutaredoxin"/>
    <property type="match status" value="1"/>
</dbReference>
<dbReference type="InterPro" id="IPR040079">
    <property type="entry name" value="Glutathione_S-Trfase"/>
</dbReference>
<name>A0A7X5YL24_9CAUL</name>
<evidence type="ECO:0000313" key="4">
    <source>
        <dbReference type="Proteomes" id="UP000587415"/>
    </source>
</evidence>
<keyword evidence="4" id="KW-1185">Reference proteome</keyword>
<dbReference type="AlphaFoldDB" id="A0A7X5YL24"/>
<feature type="domain" description="GST N-terminal" evidence="1">
    <location>
        <begin position="2"/>
        <end position="80"/>
    </location>
</feature>
<dbReference type="SUPFAM" id="SSF52833">
    <property type="entry name" value="Thioredoxin-like"/>
    <property type="match status" value="1"/>
</dbReference>
<dbReference type="PROSITE" id="PS50404">
    <property type="entry name" value="GST_NTER"/>
    <property type="match status" value="1"/>
</dbReference>
<proteinExistence type="predicted"/>
<evidence type="ECO:0000313" key="3">
    <source>
        <dbReference type="EMBL" id="NJC41612.1"/>
    </source>
</evidence>
<protein>
    <submittedName>
        <fullName evidence="3">Glutathione S-transferase</fullName>
    </submittedName>
</protein>
<feature type="domain" description="GST C-terminal" evidence="2">
    <location>
        <begin position="85"/>
        <end position="217"/>
    </location>
</feature>
<dbReference type="GO" id="GO:0006749">
    <property type="term" value="P:glutathione metabolic process"/>
    <property type="evidence" value="ECO:0007669"/>
    <property type="project" value="TreeGrafter"/>
</dbReference>
<organism evidence="3 4">
    <name type="scientific">Brevundimonas alba</name>
    <dbReference type="NCBI Taxonomy" id="74314"/>
    <lineage>
        <taxon>Bacteria</taxon>
        <taxon>Pseudomonadati</taxon>
        <taxon>Pseudomonadota</taxon>
        <taxon>Alphaproteobacteria</taxon>
        <taxon>Caulobacterales</taxon>
        <taxon>Caulobacteraceae</taxon>
        <taxon>Brevundimonas</taxon>
    </lineage>
</organism>
<gene>
    <name evidence="3" type="ORF">GGQ87_001870</name>
</gene>
<comment type="caution">
    <text evidence="3">The sequence shown here is derived from an EMBL/GenBank/DDBJ whole genome shotgun (WGS) entry which is preliminary data.</text>
</comment>
<dbReference type="PANTHER" id="PTHR42673:SF21">
    <property type="entry name" value="GLUTATHIONE S-TRANSFERASE YFCF"/>
    <property type="match status" value="1"/>
</dbReference>
<dbReference type="InterPro" id="IPR004045">
    <property type="entry name" value="Glutathione_S-Trfase_N"/>
</dbReference>
<dbReference type="GO" id="GO:0004364">
    <property type="term" value="F:glutathione transferase activity"/>
    <property type="evidence" value="ECO:0007669"/>
    <property type="project" value="TreeGrafter"/>
</dbReference>